<evidence type="ECO:0000256" key="2">
    <source>
        <dbReference type="ARBA" id="ARBA00009772"/>
    </source>
</evidence>
<dbReference type="PANTHER" id="PTHR30065:SF1">
    <property type="entry name" value="SURFACE PRESENTATION OF ANTIGENS PROTEIN SPAR"/>
    <property type="match status" value="1"/>
</dbReference>
<organism evidence="8 9">
    <name type="scientific">Gemmatimonas groenlandica</name>
    <dbReference type="NCBI Taxonomy" id="2732249"/>
    <lineage>
        <taxon>Bacteria</taxon>
        <taxon>Pseudomonadati</taxon>
        <taxon>Gemmatimonadota</taxon>
        <taxon>Gemmatimonadia</taxon>
        <taxon>Gemmatimonadales</taxon>
        <taxon>Gemmatimonadaceae</taxon>
        <taxon>Gemmatimonas</taxon>
    </lineage>
</organism>
<reference evidence="8 9" key="1">
    <citation type="submission" date="2020-05" db="EMBL/GenBank/DDBJ databases">
        <title>Complete genome sequence of Gemmatimonas greenlandica TET16.</title>
        <authorList>
            <person name="Zeng Y."/>
        </authorList>
    </citation>
    <scope>NUCLEOTIDE SEQUENCE [LARGE SCALE GENOMIC DNA]</scope>
    <source>
        <strain evidence="8 9">TET16</strain>
    </source>
</reference>
<dbReference type="AlphaFoldDB" id="A0A6M4IR43"/>
<evidence type="ECO:0000256" key="6">
    <source>
        <dbReference type="ARBA" id="ARBA00023136"/>
    </source>
</evidence>
<comment type="subcellular location">
    <subcellularLocation>
        <location evidence="1">Cell membrane</location>
        <topology evidence="1">Multi-pass membrane protein</topology>
    </subcellularLocation>
</comment>
<feature type="transmembrane region" description="Helical" evidence="7">
    <location>
        <begin position="222"/>
        <end position="247"/>
    </location>
</feature>
<dbReference type="EMBL" id="CP053085">
    <property type="protein sequence ID" value="QJR36468.1"/>
    <property type="molecule type" value="Genomic_DNA"/>
</dbReference>
<feature type="transmembrane region" description="Helical" evidence="7">
    <location>
        <begin position="13"/>
        <end position="36"/>
    </location>
</feature>
<keyword evidence="3" id="KW-1003">Cell membrane</keyword>
<accession>A0A6M4IR43</accession>
<dbReference type="PANTHER" id="PTHR30065">
    <property type="entry name" value="FLAGELLAR BIOSYNTHETIC PROTEIN FLIR"/>
    <property type="match status" value="1"/>
</dbReference>
<dbReference type="Proteomes" id="UP000500938">
    <property type="component" value="Chromosome"/>
</dbReference>
<evidence type="ECO:0000256" key="5">
    <source>
        <dbReference type="ARBA" id="ARBA00022989"/>
    </source>
</evidence>
<dbReference type="InterPro" id="IPR002010">
    <property type="entry name" value="T3SS_IM_R"/>
</dbReference>
<dbReference type="RefSeq" id="WP_171225900.1">
    <property type="nucleotide sequence ID" value="NZ_CP053085.1"/>
</dbReference>
<feature type="transmembrane region" description="Helical" evidence="7">
    <location>
        <begin position="181"/>
        <end position="210"/>
    </location>
</feature>
<evidence type="ECO:0000313" key="9">
    <source>
        <dbReference type="Proteomes" id="UP000500938"/>
    </source>
</evidence>
<feature type="transmembrane region" description="Helical" evidence="7">
    <location>
        <begin position="85"/>
        <end position="105"/>
    </location>
</feature>
<keyword evidence="4 7" id="KW-0812">Transmembrane</keyword>
<keyword evidence="5 7" id="KW-1133">Transmembrane helix</keyword>
<keyword evidence="8" id="KW-0966">Cell projection</keyword>
<evidence type="ECO:0000256" key="1">
    <source>
        <dbReference type="ARBA" id="ARBA00004651"/>
    </source>
</evidence>
<dbReference type="Pfam" id="PF01311">
    <property type="entry name" value="Bac_export_1"/>
    <property type="match status" value="1"/>
</dbReference>
<keyword evidence="8" id="KW-0969">Cilium</keyword>
<keyword evidence="6 7" id="KW-0472">Membrane</keyword>
<sequence length="274" mass="27901">MTPSTGLFGLPDFFAPGVATAFVLTALRVGGLLLVAPAWSAKSFPMKLRTAVLVVFATLLIPSASANADLTALRITPVTFLSETIIGFVIGFAAAIIVAGAEFAGELMTNSIGLSGMAILDPVNNTQGAILGTFMQMLAVTLLLTGGGHLIMLQAVAQSFVSMPLGAPLDLPSGMLAVTKAGTTIFATGMQFAAPVIAAILVSNIALAILGRAAPQLQVMSLAFPLQIGIGLLTFAGSIGLVVHALADWTPAYATTLDTFARAVHVAPAPTTGR</sequence>
<evidence type="ECO:0000313" key="8">
    <source>
        <dbReference type="EMBL" id="QJR36468.1"/>
    </source>
</evidence>
<proteinExistence type="inferred from homology"/>
<name>A0A6M4IR43_9BACT</name>
<dbReference type="GO" id="GO:0005886">
    <property type="term" value="C:plasma membrane"/>
    <property type="evidence" value="ECO:0007669"/>
    <property type="project" value="UniProtKB-SubCell"/>
</dbReference>
<evidence type="ECO:0000256" key="4">
    <source>
        <dbReference type="ARBA" id="ARBA00022692"/>
    </source>
</evidence>
<dbReference type="KEGG" id="ggr:HKW67_13620"/>
<dbReference type="GO" id="GO:0006605">
    <property type="term" value="P:protein targeting"/>
    <property type="evidence" value="ECO:0007669"/>
    <property type="project" value="InterPro"/>
</dbReference>
<keyword evidence="8" id="KW-0282">Flagellum</keyword>
<comment type="similarity">
    <text evidence="2">Belongs to the FliR/MopE/SpaR family.</text>
</comment>
<dbReference type="PRINTS" id="PR00953">
    <property type="entry name" value="TYPE3IMRPROT"/>
</dbReference>
<feature type="transmembrane region" description="Helical" evidence="7">
    <location>
        <begin position="48"/>
        <end position="65"/>
    </location>
</feature>
<keyword evidence="9" id="KW-1185">Reference proteome</keyword>
<evidence type="ECO:0000256" key="3">
    <source>
        <dbReference type="ARBA" id="ARBA00022475"/>
    </source>
</evidence>
<gene>
    <name evidence="8" type="ORF">HKW67_13620</name>
</gene>
<evidence type="ECO:0000256" key="7">
    <source>
        <dbReference type="SAM" id="Phobius"/>
    </source>
</evidence>
<feature type="transmembrane region" description="Helical" evidence="7">
    <location>
        <begin position="137"/>
        <end position="161"/>
    </location>
</feature>
<protein>
    <submittedName>
        <fullName evidence="8">Flagellar biosynthetic protein FliR</fullName>
    </submittedName>
</protein>